<dbReference type="SUPFAM" id="SSF110849">
    <property type="entry name" value="ParB/Sulfiredoxin"/>
    <property type="match status" value="1"/>
</dbReference>
<dbReference type="AlphaFoldDB" id="A0A143CCP0"/>
<reference evidence="4" key="1">
    <citation type="submission" date="2016-04" db="EMBL/GenBank/DDBJ databases">
        <authorList>
            <person name="Zhang B."/>
        </authorList>
    </citation>
    <scope>NUCLEOTIDE SEQUENCE [LARGE SCALE GENOMIC DNA]</scope>
    <source>
        <strain evidence="4">S10</strain>
    </source>
</reference>
<feature type="compositionally biased region" description="Basic and acidic residues" evidence="1">
    <location>
        <begin position="220"/>
        <end position="229"/>
    </location>
</feature>
<feature type="compositionally biased region" description="Low complexity" evidence="1">
    <location>
        <begin position="199"/>
        <end position="219"/>
    </location>
</feature>
<keyword evidence="4" id="KW-1185">Reference proteome</keyword>
<dbReference type="EMBL" id="CP015098">
    <property type="protein sequence ID" value="AMW15168.1"/>
    <property type="molecule type" value="Genomic_DNA"/>
</dbReference>
<organism evidence="3 4">
    <name type="scientific">Streptomyces qaidamensis</name>
    <dbReference type="NCBI Taxonomy" id="1783515"/>
    <lineage>
        <taxon>Bacteria</taxon>
        <taxon>Bacillati</taxon>
        <taxon>Actinomycetota</taxon>
        <taxon>Actinomycetes</taxon>
        <taxon>Kitasatosporales</taxon>
        <taxon>Streptomycetaceae</taxon>
        <taxon>Streptomyces</taxon>
        <taxon>Streptomyces aurantiacus group</taxon>
    </lineage>
</organism>
<evidence type="ECO:0000313" key="4">
    <source>
        <dbReference type="Proteomes" id="UP000076096"/>
    </source>
</evidence>
<dbReference type="InterPro" id="IPR003115">
    <property type="entry name" value="ParB_N"/>
</dbReference>
<name>A0A143CCP0_9ACTN</name>
<dbReference type="InterPro" id="IPR036086">
    <property type="entry name" value="ParB/Sulfiredoxin_sf"/>
</dbReference>
<evidence type="ECO:0000256" key="1">
    <source>
        <dbReference type="SAM" id="MobiDB-lite"/>
    </source>
</evidence>
<gene>
    <name evidence="3" type="ORF">A4E84_04175</name>
</gene>
<accession>A0A143CCP0</accession>
<dbReference type="SMART" id="SM00470">
    <property type="entry name" value="ParB"/>
    <property type="match status" value="1"/>
</dbReference>
<dbReference type="KEGG" id="stsi:A4E84_04175"/>
<proteinExistence type="predicted"/>
<feature type="region of interest" description="Disordered" evidence="1">
    <location>
        <begin position="199"/>
        <end position="236"/>
    </location>
</feature>
<dbReference type="Proteomes" id="UP000076096">
    <property type="component" value="Chromosome"/>
</dbReference>
<dbReference type="STRING" id="1783515.A4E84_04175"/>
<evidence type="ECO:0000259" key="2">
    <source>
        <dbReference type="SMART" id="SM00470"/>
    </source>
</evidence>
<sequence>MMSIELLLPGESPRSEGLDEEHIARLAEIDTPIPAILVDRRTMRVIDGMHRLMAAKLRGHELIQVELFDGTPEEAFLRAVEVNVSHGLPLTLADRRAAAGRIIASHPQMSDRAIARAAGLGAKAVATIRRRVADALPQLSARIGRDGKTRPLSSVDGRLRAAELIAERPEASLREVARLAGISPATVSDVRKRLESGLPPVVEPVRAPEAPAGPPTAADAGDRRVEPKRNQLPADPAAALEKLLRDPSLRHKEGGRQLLRLLQQQNAVATRAGEDLMEAVPSHCGSLVLDLARYYADTWTDLAKQLNERVRQENRRGFGG</sequence>
<feature type="domain" description="ParB-like N-terminal" evidence="2">
    <location>
        <begin position="1"/>
        <end position="84"/>
    </location>
</feature>
<evidence type="ECO:0000313" key="3">
    <source>
        <dbReference type="EMBL" id="AMW15168.1"/>
    </source>
</evidence>
<protein>
    <submittedName>
        <fullName evidence="3">Transcriptional regulator</fullName>
    </submittedName>
</protein>